<accession>A0AAW1VX49</accession>
<protein>
    <submittedName>
        <fullName evidence="2">Uncharacterized protein</fullName>
    </submittedName>
</protein>
<evidence type="ECO:0000313" key="2">
    <source>
        <dbReference type="EMBL" id="KAK9912435.1"/>
    </source>
</evidence>
<sequence>MSPPFSQTGVNLKIHHRGEPSPQNPRRRLNPAAPLLPSSLTAASTKQCTAEPHGSAVLSSPLQTSTTPAFHQSTRP</sequence>
<evidence type="ECO:0000256" key="1">
    <source>
        <dbReference type="SAM" id="MobiDB-lite"/>
    </source>
</evidence>
<feature type="compositionally biased region" description="Polar residues" evidence="1">
    <location>
        <begin position="1"/>
        <end position="10"/>
    </location>
</feature>
<dbReference type="Proteomes" id="UP001457282">
    <property type="component" value="Unassembled WGS sequence"/>
</dbReference>
<feature type="compositionally biased region" description="Polar residues" evidence="1">
    <location>
        <begin position="57"/>
        <end position="76"/>
    </location>
</feature>
<evidence type="ECO:0000313" key="3">
    <source>
        <dbReference type="Proteomes" id="UP001457282"/>
    </source>
</evidence>
<proteinExistence type="predicted"/>
<name>A0AAW1VX49_RUBAR</name>
<comment type="caution">
    <text evidence="2">The sequence shown here is derived from an EMBL/GenBank/DDBJ whole genome shotgun (WGS) entry which is preliminary data.</text>
</comment>
<organism evidence="2 3">
    <name type="scientific">Rubus argutus</name>
    <name type="common">Southern blackberry</name>
    <dbReference type="NCBI Taxonomy" id="59490"/>
    <lineage>
        <taxon>Eukaryota</taxon>
        <taxon>Viridiplantae</taxon>
        <taxon>Streptophyta</taxon>
        <taxon>Embryophyta</taxon>
        <taxon>Tracheophyta</taxon>
        <taxon>Spermatophyta</taxon>
        <taxon>Magnoliopsida</taxon>
        <taxon>eudicotyledons</taxon>
        <taxon>Gunneridae</taxon>
        <taxon>Pentapetalae</taxon>
        <taxon>rosids</taxon>
        <taxon>fabids</taxon>
        <taxon>Rosales</taxon>
        <taxon>Rosaceae</taxon>
        <taxon>Rosoideae</taxon>
        <taxon>Rosoideae incertae sedis</taxon>
        <taxon>Rubus</taxon>
    </lineage>
</organism>
<dbReference type="EMBL" id="JBEDUW010000007">
    <property type="protein sequence ID" value="KAK9912435.1"/>
    <property type="molecule type" value="Genomic_DNA"/>
</dbReference>
<keyword evidence="3" id="KW-1185">Reference proteome</keyword>
<feature type="compositionally biased region" description="Low complexity" evidence="1">
    <location>
        <begin position="30"/>
        <end position="45"/>
    </location>
</feature>
<dbReference type="AlphaFoldDB" id="A0AAW1VX49"/>
<reference evidence="2 3" key="1">
    <citation type="journal article" date="2023" name="G3 (Bethesda)">
        <title>A chromosome-length genome assembly and annotation of blackberry (Rubus argutus, cv. 'Hillquist').</title>
        <authorList>
            <person name="Bruna T."/>
            <person name="Aryal R."/>
            <person name="Dudchenko O."/>
            <person name="Sargent D.J."/>
            <person name="Mead D."/>
            <person name="Buti M."/>
            <person name="Cavallini A."/>
            <person name="Hytonen T."/>
            <person name="Andres J."/>
            <person name="Pham M."/>
            <person name="Weisz D."/>
            <person name="Mascagni F."/>
            <person name="Usai G."/>
            <person name="Natali L."/>
            <person name="Bassil N."/>
            <person name="Fernandez G.E."/>
            <person name="Lomsadze A."/>
            <person name="Armour M."/>
            <person name="Olukolu B."/>
            <person name="Poorten T."/>
            <person name="Britton C."/>
            <person name="Davik J."/>
            <person name="Ashrafi H."/>
            <person name="Aiden E.L."/>
            <person name="Borodovsky M."/>
            <person name="Worthington M."/>
        </authorList>
    </citation>
    <scope>NUCLEOTIDE SEQUENCE [LARGE SCALE GENOMIC DNA]</scope>
    <source>
        <strain evidence="2">PI 553951</strain>
    </source>
</reference>
<gene>
    <name evidence="2" type="ORF">M0R45_036300</name>
</gene>
<feature type="region of interest" description="Disordered" evidence="1">
    <location>
        <begin position="1"/>
        <end position="76"/>
    </location>
</feature>